<feature type="chain" id="PRO_5047150696" evidence="1">
    <location>
        <begin position="22"/>
        <end position="264"/>
    </location>
</feature>
<protein>
    <submittedName>
        <fullName evidence="2">Uncharacterized protein</fullName>
    </submittedName>
</protein>
<gene>
    <name evidence="2" type="ORF">HBH26_00395</name>
</gene>
<dbReference type="EMBL" id="JAAVJH010000001">
    <property type="protein sequence ID" value="NJR77071.1"/>
    <property type="molecule type" value="Genomic_DNA"/>
</dbReference>
<evidence type="ECO:0000313" key="2">
    <source>
        <dbReference type="EMBL" id="NJR77071.1"/>
    </source>
</evidence>
<sequence length="264" mass="27852">MRAWVIGAVLLAGSAVTGAGAGAGAQQPPQSVSMVRAGMRTGGAWSPALFVCDAIDRDRVLVMSAPDARRRVTLTALEKPGLAPARAAQLRIGEGEAGMSQMWMPLLDAAGAQVGTIHSVSPGVVEPGATTPTVTSLTLNDDTATCRFAPQTRVLGATAKRSIQVTRTERSGYRYRSYDYDTNLPALSQPWGGRDTRASTTIDGGRLVEQSGDRRVYEFRRAGFVYRVLASTDAATPGGGVEVWQAGRRVLAEPFGAYTAALQP</sequence>
<reference evidence="2 3" key="1">
    <citation type="submission" date="2020-03" db="EMBL/GenBank/DDBJ databases">
        <authorList>
            <person name="Wang L."/>
            <person name="He N."/>
            <person name="Li Y."/>
            <person name="Fang Y."/>
            <person name="Zhang F."/>
        </authorList>
    </citation>
    <scope>NUCLEOTIDE SEQUENCE [LARGE SCALE GENOMIC DNA]</scope>
    <source>
        <strain evidence="2 3">36D10-4-7</strain>
    </source>
</reference>
<keyword evidence="1" id="KW-0732">Signal</keyword>
<name>A0ABX1CIU7_9SPHN</name>
<feature type="signal peptide" evidence="1">
    <location>
        <begin position="1"/>
        <end position="21"/>
    </location>
</feature>
<proteinExistence type="predicted"/>
<dbReference type="Proteomes" id="UP000732399">
    <property type="component" value="Unassembled WGS sequence"/>
</dbReference>
<keyword evidence="3" id="KW-1185">Reference proteome</keyword>
<organism evidence="2 3">
    <name type="scientific">Sphingomonas corticis</name>
    <dbReference type="NCBI Taxonomy" id="2722791"/>
    <lineage>
        <taxon>Bacteria</taxon>
        <taxon>Pseudomonadati</taxon>
        <taxon>Pseudomonadota</taxon>
        <taxon>Alphaproteobacteria</taxon>
        <taxon>Sphingomonadales</taxon>
        <taxon>Sphingomonadaceae</taxon>
        <taxon>Sphingomonas</taxon>
    </lineage>
</organism>
<evidence type="ECO:0000256" key="1">
    <source>
        <dbReference type="SAM" id="SignalP"/>
    </source>
</evidence>
<accession>A0ABX1CIU7</accession>
<dbReference type="RefSeq" id="WP_168132585.1">
    <property type="nucleotide sequence ID" value="NZ_JAAVJH010000001.1"/>
</dbReference>
<comment type="caution">
    <text evidence="2">The sequence shown here is derived from an EMBL/GenBank/DDBJ whole genome shotgun (WGS) entry which is preliminary data.</text>
</comment>
<evidence type="ECO:0000313" key="3">
    <source>
        <dbReference type="Proteomes" id="UP000732399"/>
    </source>
</evidence>